<proteinExistence type="predicted"/>
<gene>
    <name evidence="2" type="ORF">SAMEA1410922_01981</name>
</gene>
<keyword evidence="1" id="KW-0472">Membrane</keyword>
<organism evidence="2 3">
    <name type="scientific">Actinobacillus porcinus</name>
    <dbReference type="NCBI Taxonomy" id="51048"/>
    <lineage>
        <taxon>Bacteria</taxon>
        <taxon>Pseudomonadati</taxon>
        <taxon>Pseudomonadota</taxon>
        <taxon>Gammaproteobacteria</taxon>
        <taxon>Pasteurellales</taxon>
        <taxon>Pasteurellaceae</taxon>
        <taxon>Actinobacillus</taxon>
    </lineage>
</organism>
<protein>
    <submittedName>
        <fullName evidence="2">Integrating conjugative element membrane protein, PFL_4697 family</fullName>
    </submittedName>
</protein>
<feature type="transmembrane region" description="Helical" evidence="1">
    <location>
        <begin position="209"/>
        <end position="227"/>
    </location>
</feature>
<evidence type="ECO:0000313" key="2">
    <source>
        <dbReference type="EMBL" id="VTU09367.1"/>
    </source>
</evidence>
<dbReference type="EMBL" id="CABFKI010000015">
    <property type="protein sequence ID" value="VTU09367.1"/>
    <property type="molecule type" value="Genomic_DNA"/>
</dbReference>
<dbReference type="InterPro" id="IPR022266">
    <property type="entry name" value="DtrJ-like"/>
</dbReference>
<comment type="caution">
    <text evidence="2">The sequence shown here is derived from an EMBL/GenBank/DDBJ whole genome shotgun (WGS) entry which is preliminary data.</text>
</comment>
<evidence type="ECO:0000256" key="1">
    <source>
        <dbReference type="SAM" id="Phobius"/>
    </source>
</evidence>
<accession>A0ABY6TLW6</accession>
<dbReference type="Pfam" id="PF14348">
    <property type="entry name" value="DtrJ-like"/>
    <property type="match status" value="1"/>
</dbReference>
<feature type="transmembrane region" description="Helical" evidence="1">
    <location>
        <begin position="184"/>
        <end position="203"/>
    </location>
</feature>
<name>A0ABY6TLW6_9PAST</name>
<keyword evidence="1" id="KW-0812">Transmembrane</keyword>
<dbReference type="RefSeq" id="WP_135710973.1">
    <property type="nucleotide sequence ID" value="NZ_CABFKI010000015.1"/>
</dbReference>
<dbReference type="NCBIfam" id="TIGR03747">
    <property type="entry name" value="conj_TIGR03747"/>
    <property type="match status" value="1"/>
</dbReference>
<dbReference type="GeneID" id="86156347"/>
<feature type="transmembrane region" description="Helical" evidence="1">
    <location>
        <begin position="128"/>
        <end position="157"/>
    </location>
</feature>
<sequence length="231" mass="26473">MATEETPQVQQAKRSSSKLNPFSLIGILLGSLLFSIIVEWIGIAFFWTAEGAMHSKQVMMDEFGWFSTDFQQSLIYSQPVHFAEWAISSLHHWLFVKTGIQAWLAHPTESNWSAYIYYHVRDYVEASLYVLITFIIRLIIIVLTSPLFLLAALVGFIDGLVQRDLRRFGVGRESAFKYHYAKRLVFPSMIVAWLIYLSIPFSIHPNLILIPSAVLFGLLIAFTSANFKKYL</sequence>
<feature type="transmembrane region" description="Helical" evidence="1">
    <location>
        <begin position="21"/>
        <end position="47"/>
    </location>
</feature>
<evidence type="ECO:0000313" key="3">
    <source>
        <dbReference type="Proteomes" id="UP000308167"/>
    </source>
</evidence>
<keyword evidence="1" id="KW-1133">Transmembrane helix</keyword>
<keyword evidence="3" id="KW-1185">Reference proteome</keyword>
<reference evidence="2 3" key="1">
    <citation type="submission" date="2019-05" db="EMBL/GenBank/DDBJ databases">
        <authorList>
            <consortium name="Pathogen Informatics"/>
        </authorList>
    </citation>
    <scope>NUCLEOTIDE SEQUENCE [LARGE SCALE GENOMIC DNA]</scope>
    <source>
        <strain evidence="2 3">NM319</strain>
    </source>
</reference>
<dbReference type="Proteomes" id="UP000308167">
    <property type="component" value="Unassembled WGS sequence"/>
</dbReference>